<dbReference type="Proteomes" id="UP000001382">
    <property type="component" value="Chromosome"/>
</dbReference>
<protein>
    <submittedName>
        <fullName evidence="6">Fibronectin type III domain protein</fullName>
    </submittedName>
</protein>
<evidence type="ECO:0000313" key="7">
    <source>
        <dbReference type="Proteomes" id="UP000001382"/>
    </source>
</evidence>
<dbReference type="Gene3D" id="2.60.40.10">
    <property type="entry name" value="Immunoglobulins"/>
    <property type="match status" value="11"/>
</dbReference>
<dbReference type="InterPro" id="IPR036116">
    <property type="entry name" value="FN3_sf"/>
</dbReference>
<feature type="domain" description="Fibronectin type-III" evidence="5">
    <location>
        <begin position="945"/>
        <end position="1033"/>
    </location>
</feature>
<dbReference type="CDD" id="cd00063">
    <property type="entry name" value="FN3"/>
    <property type="match status" value="3"/>
</dbReference>
<feature type="compositionally biased region" description="Low complexity" evidence="4">
    <location>
        <begin position="501"/>
        <end position="514"/>
    </location>
</feature>
<evidence type="ECO:0000256" key="1">
    <source>
        <dbReference type="ARBA" id="ARBA00022737"/>
    </source>
</evidence>
<keyword evidence="2" id="KW-0378">Hydrolase</keyword>
<dbReference type="PROSITE" id="PS50853">
    <property type="entry name" value="FN3"/>
    <property type="match status" value="6"/>
</dbReference>
<dbReference type="Pfam" id="PF00041">
    <property type="entry name" value="fn3"/>
    <property type="match status" value="1"/>
</dbReference>
<feature type="domain" description="Fibronectin type-III" evidence="5">
    <location>
        <begin position="149"/>
        <end position="240"/>
    </location>
</feature>
<dbReference type="SUPFAM" id="SSF49265">
    <property type="entry name" value="Fibronectin type III"/>
    <property type="match status" value="7"/>
</dbReference>
<feature type="compositionally biased region" description="Low complexity" evidence="4">
    <location>
        <begin position="227"/>
        <end position="249"/>
    </location>
</feature>
<dbReference type="STRING" id="526225.Gobs_1101"/>
<dbReference type="EMBL" id="CP001867">
    <property type="protein sequence ID" value="ADB73860.1"/>
    <property type="molecule type" value="Genomic_DNA"/>
</dbReference>
<keyword evidence="3" id="KW-0624">Polysaccharide degradation</keyword>
<keyword evidence="2" id="KW-0326">Glycosidase</keyword>
<dbReference type="PANTHER" id="PTHR46708:SF2">
    <property type="entry name" value="FIBRONECTIN TYPE-III DOMAIN-CONTAINING PROTEIN"/>
    <property type="match status" value="1"/>
</dbReference>
<dbReference type="SUPFAM" id="SSF82171">
    <property type="entry name" value="DPP6 N-terminal domain-like"/>
    <property type="match status" value="2"/>
</dbReference>
<evidence type="ECO:0000256" key="3">
    <source>
        <dbReference type="ARBA" id="ARBA00023326"/>
    </source>
</evidence>
<feature type="region of interest" description="Disordered" evidence="4">
    <location>
        <begin position="495"/>
        <end position="520"/>
    </location>
</feature>
<dbReference type="eggNOG" id="COG4733">
    <property type="taxonomic scope" value="Bacteria"/>
</dbReference>
<proteinExistence type="predicted"/>
<dbReference type="KEGG" id="gob:Gobs_1101"/>
<accession>D2S9Z7</accession>
<keyword evidence="7" id="KW-1185">Reference proteome</keyword>
<feature type="domain" description="Fibronectin type-III" evidence="5">
    <location>
        <begin position="50"/>
        <end position="147"/>
    </location>
</feature>
<evidence type="ECO:0000313" key="6">
    <source>
        <dbReference type="EMBL" id="ADB73860.1"/>
    </source>
</evidence>
<evidence type="ECO:0000259" key="5">
    <source>
        <dbReference type="PROSITE" id="PS50853"/>
    </source>
</evidence>
<organism evidence="6 7">
    <name type="scientific">Geodermatophilus obscurus (strain ATCC 25078 / DSM 43160 / JCM 3152 / CCUG 61914 / KCC A-0152 / KCTC 9177 / NBRC 13315 / NRRL B-3577 / G-20)</name>
    <dbReference type="NCBI Taxonomy" id="526225"/>
    <lineage>
        <taxon>Bacteria</taxon>
        <taxon>Bacillati</taxon>
        <taxon>Actinomycetota</taxon>
        <taxon>Actinomycetes</taxon>
        <taxon>Geodermatophilales</taxon>
        <taxon>Geodermatophilaceae</taxon>
        <taxon>Geodermatophilus</taxon>
    </lineage>
</organism>
<feature type="domain" description="Fibronectin type-III" evidence="5">
    <location>
        <begin position="331"/>
        <end position="418"/>
    </location>
</feature>
<keyword evidence="1" id="KW-0677">Repeat</keyword>
<dbReference type="HOGENOM" id="CLU_250670_0_0_11"/>
<sequence>MRDVGAAQRAAGRSRSRLLRLLAVVLAVLTVALGGQPVPAPRLDTVSTQDPAPPESVVVTPADRALAVSWSASAETATSGYQVFVNGETQPRVTTNASTRTATLTELVNGQQYTITVRTVTTGTVLLIPTTYVGQPSGPVPGTPRDTVAPAAPTGVSAARGDGRVTLSWTANSADHDADGYRVLRDGVDVSRLLAGRATAGWTDTGLLNDRTYVYTVQTHDTSDNWSASSAPAVSATPTDLTAPAAPTGLVGGRGDGRAGLSWTANTEPDLASYRVLRDGVEVATVTGTTHLDPGLVNDRTYTYTLVAVDGHGNRSAPSAAVQVTPTDLTPPAAPTGLTAVRGDGQVTLSWTANAEPDLASYRVLRDGVEVATVSGATTYTDTRLVDDTTYRYTLAAVDTHGNRSTSSAAVTATPHELNAPAPPTGVAATASDRRVDLSWTANGETDLAAYRVLRDGAVLATVTGATTYTDTAVVNDTTYGYALVAVDTHDNASAPSETVRATPADRTAPARPTGFTATRGDGRVDLTWTANGETDLAAYRVLRDGAVLATVTGATTYTDTAVVNDTTYGYALVAVDTSGNVSAAATASATPTDLTPPAAPRGVTAVESGGRVSLSWTANAEPDLAGYVVLRDGAEIASVAGTTHVDGSPVDGAAHSYAVVAVDTHGNRSASSTAATVAPADRSAPAAPTGLVATAGDGRVALSWTANTEPDLAGYVLLRDGVQIATPIGTTYTDPGLVNDRSYAYALVAVDAGGNRSDAATASATPTDLTPPARPTGFTAVPGEGRVTLTWTANTEPDLAGYVLLRDGVEVATPTGTTYTDPGLVNDRSYAYALVAVDARGNRSASATAGATPVDLPPAVPEGFTAVGGDGEVALTWTANTEPDLAGYVLLRDGVQIATPTGTTYTDRRLVNDRSYAYALVAVDAGGNRSDPATASATPADLTPPPAPTGVAAVPGNRQAELRWDAGGADVVEHRVLAADGSTVATVPAPGTSGTVTGLANDTTYAFTVVAVDAAGNVSARSAAVSVTPAYAVVPAEGAGESGGVAASSDGRFVVVGTRARLEPSDTNTAYELYVVDRTAGTRTRIAPLPATATGAGDATNTSVPAVSDDGRSVVLATTAALDPRDTNGLADVYRFDVAARSWTLVSAPQGGTASPSVAGTVLQPAASVYATGPSVAVSGDGDLVLFYSARADLVAGDSNNRVDVFAKRLSDGTVTRVSTTTTGGELSGPATGPALALTPDGRFAVFGADSASGVVAHRKTLSGAGAGELRVVSQVTTSTGRMLPFAVYRDTGDLAVSDDGRYVALVTSNRVTTNFPAQTWSTGLAYRVDTVTGAVVPLGTGQTTVWEHQVELDPTGRYAYYSTAAAALPADTNGHTDHYRRDLDGGVAGPLVLVTADASGRPTTGPTGAITPAEYGRLLAVTGDRVLVTTSQPLTASDVNRLRDLYTKDLRTGAVGVGLG</sequence>
<gene>
    <name evidence="6" type="ordered locus">Gobs_1101</name>
</gene>
<dbReference type="GO" id="GO:0016798">
    <property type="term" value="F:hydrolase activity, acting on glycosyl bonds"/>
    <property type="evidence" value="ECO:0007669"/>
    <property type="project" value="UniProtKB-KW"/>
</dbReference>
<reference evidence="7" key="2">
    <citation type="submission" date="2010-01" db="EMBL/GenBank/DDBJ databases">
        <title>The complete genome of Geodermatophilus obscurus DSM 43160.</title>
        <authorList>
            <consortium name="US DOE Joint Genome Institute (JGI-PGF)"/>
            <person name="Lucas S."/>
            <person name="Copeland A."/>
            <person name="Lapidus A."/>
            <person name="Glavina del Rio T."/>
            <person name="Dalin E."/>
            <person name="Tice H."/>
            <person name="Bruce D."/>
            <person name="Goodwin L."/>
            <person name="Pitluck S."/>
            <person name="Kyrpides N."/>
            <person name="Mavromatis K."/>
            <person name="Ivanova N."/>
            <person name="Munk A.C."/>
            <person name="Brettin T."/>
            <person name="Detter J.C."/>
            <person name="Han C."/>
            <person name="Larimer F."/>
            <person name="Land M."/>
            <person name="Hauser L."/>
            <person name="Markowitz V."/>
            <person name="Cheng J.-F."/>
            <person name="Hugenholtz P."/>
            <person name="Woyke T."/>
            <person name="Wu D."/>
            <person name="Jando M."/>
            <person name="Schneider S."/>
            <person name="Klenk H.-P."/>
            <person name="Eisen J.A."/>
        </authorList>
    </citation>
    <scope>NUCLEOTIDE SEQUENCE [LARGE SCALE GENOMIC DNA]</scope>
    <source>
        <strain evidence="7">ATCC 25078 / DSM 43160 / JCM 3152 / KCC A-0152 / KCTC 9177 / NBRC 13315 / NRRL B-3577 / G-20</strain>
    </source>
</reference>
<feature type="domain" description="Fibronectin type-III" evidence="5">
    <location>
        <begin position="243"/>
        <end position="330"/>
    </location>
</feature>
<evidence type="ECO:0000256" key="4">
    <source>
        <dbReference type="SAM" id="MobiDB-lite"/>
    </source>
</evidence>
<dbReference type="InterPro" id="IPR050991">
    <property type="entry name" value="ECM_Regulatory_Proteins"/>
</dbReference>
<name>D2S9Z7_GEOOG</name>
<dbReference type="PANTHER" id="PTHR46708">
    <property type="entry name" value="TENASCIN"/>
    <property type="match status" value="1"/>
</dbReference>
<feature type="region of interest" description="Disordered" evidence="4">
    <location>
        <begin position="224"/>
        <end position="253"/>
    </location>
</feature>
<dbReference type="InterPro" id="IPR013783">
    <property type="entry name" value="Ig-like_fold"/>
</dbReference>
<dbReference type="SMART" id="SM00060">
    <property type="entry name" value="FN3"/>
    <property type="match status" value="11"/>
</dbReference>
<reference evidence="6 7" key="1">
    <citation type="journal article" date="2010" name="Stand. Genomic Sci.">
        <title>Complete genome sequence of Geodermatophilus obscurus type strain (G-20).</title>
        <authorList>
            <person name="Ivanova N."/>
            <person name="Sikorski J."/>
            <person name="Jando M."/>
            <person name="Munk C."/>
            <person name="Lapidus A."/>
            <person name="Glavina Del Rio T."/>
            <person name="Copeland A."/>
            <person name="Tice H."/>
            <person name="Cheng J.-F."/>
            <person name="Lucas S."/>
            <person name="Chen F."/>
            <person name="Nolan M."/>
            <person name="Bruce D."/>
            <person name="Goodwin L."/>
            <person name="Pitluck S."/>
            <person name="Mavromatis K."/>
            <person name="Mikhailova N."/>
            <person name="Pati A."/>
            <person name="Chen A."/>
            <person name="Palaniappan K."/>
            <person name="Land M."/>
            <person name="Hauser L."/>
            <person name="Chang Y.-J."/>
            <person name="Jeffries C.D."/>
            <person name="Meincke L."/>
            <person name="Brettin T."/>
            <person name="Detter J.C."/>
            <person name="Detter J.C."/>
            <person name="Rohde M."/>
            <person name="Goeker M."/>
            <person name="Bristow J."/>
            <person name="Eisen J.A."/>
            <person name="Markowitz V."/>
            <person name="Hugenholtz P."/>
            <person name="Kyrpides N.C."/>
            <person name="Klenk H.-P."/>
        </authorList>
    </citation>
    <scope>NUCLEOTIDE SEQUENCE [LARGE SCALE GENOMIC DNA]</scope>
    <source>
        <strain evidence="7">ATCC 25078 / DSM 43160 / JCM 3152 / KCC A-0152 / KCTC 9177 / NBRC 13315 / NRRL B-3577 / G-20</strain>
    </source>
</reference>
<evidence type="ECO:0000256" key="2">
    <source>
        <dbReference type="ARBA" id="ARBA00023295"/>
    </source>
</evidence>
<dbReference type="RefSeq" id="WP_012947301.1">
    <property type="nucleotide sequence ID" value="NC_013757.1"/>
</dbReference>
<dbReference type="InterPro" id="IPR003961">
    <property type="entry name" value="FN3_dom"/>
</dbReference>
<keyword evidence="3" id="KW-0119">Carbohydrate metabolism</keyword>
<feature type="domain" description="Fibronectin type-III" evidence="5">
    <location>
        <begin position="772"/>
        <end position="860"/>
    </location>
</feature>
<dbReference type="GO" id="GO:0000272">
    <property type="term" value="P:polysaccharide catabolic process"/>
    <property type="evidence" value="ECO:0007669"/>
    <property type="project" value="UniProtKB-KW"/>
</dbReference>
<dbReference type="OrthoDB" id="39703at2"/>